<proteinExistence type="predicted"/>
<dbReference type="CDD" id="cd06848">
    <property type="entry name" value="GCS_H"/>
    <property type="match status" value="1"/>
</dbReference>
<feature type="domain" description="Response regulatory" evidence="3">
    <location>
        <begin position="6"/>
        <end position="120"/>
    </location>
</feature>
<evidence type="ECO:0000313" key="4">
    <source>
        <dbReference type="EMBL" id="HHJ53504.1"/>
    </source>
</evidence>
<reference evidence="4" key="1">
    <citation type="journal article" date="2020" name="mSystems">
        <title>Genome- and Community-Level Interaction Insights into Carbon Utilization and Element Cycling Functions of Hydrothermarchaeota in Hydrothermal Sediment.</title>
        <authorList>
            <person name="Zhou Z."/>
            <person name="Liu Y."/>
            <person name="Xu W."/>
            <person name="Pan J."/>
            <person name="Luo Z.H."/>
            <person name="Li M."/>
        </authorList>
    </citation>
    <scope>NUCLEOTIDE SEQUENCE [LARGE SCALE GENOMIC DNA]</scope>
    <source>
        <strain evidence="4">HyVt-527</strain>
    </source>
</reference>
<evidence type="ECO:0000259" key="3">
    <source>
        <dbReference type="PROSITE" id="PS50110"/>
    </source>
</evidence>
<dbReference type="Gene3D" id="2.40.50.100">
    <property type="match status" value="1"/>
</dbReference>
<dbReference type="Proteomes" id="UP000886124">
    <property type="component" value="Unassembled WGS sequence"/>
</dbReference>
<feature type="modified residue" description="4-aspartylphosphate" evidence="2">
    <location>
        <position position="55"/>
    </location>
</feature>
<dbReference type="PANTHER" id="PTHR44591">
    <property type="entry name" value="STRESS RESPONSE REGULATOR PROTEIN 1"/>
    <property type="match status" value="1"/>
</dbReference>
<protein>
    <submittedName>
        <fullName evidence="4">Response regulator</fullName>
    </submittedName>
</protein>
<dbReference type="Pfam" id="PF00072">
    <property type="entry name" value="Response_reg"/>
    <property type="match status" value="1"/>
</dbReference>
<dbReference type="InterPro" id="IPR011053">
    <property type="entry name" value="Single_hybrid_motif"/>
</dbReference>
<dbReference type="PROSITE" id="PS50110">
    <property type="entry name" value="RESPONSE_REGULATORY"/>
    <property type="match status" value="1"/>
</dbReference>
<dbReference type="Gene3D" id="3.40.50.2300">
    <property type="match status" value="1"/>
</dbReference>
<dbReference type="SUPFAM" id="SSF51230">
    <property type="entry name" value="Single hybrid motif"/>
    <property type="match status" value="1"/>
</dbReference>
<evidence type="ECO:0000256" key="2">
    <source>
        <dbReference type="PROSITE-ProRule" id="PRU00169"/>
    </source>
</evidence>
<organism evidence="4">
    <name type="scientific">Caldithrix abyssi</name>
    <dbReference type="NCBI Taxonomy" id="187145"/>
    <lineage>
        <taxon>Bacteria</taxon>
        <taxon>Pseudomonadati</taxon>
        <taxon>Calditrichota</taxon>
        <taxon>Calditrichia</taxon>
        <taxon>Calditrichales</taxon>
        <taxon>Calditrichaceae</taxon>
        <taxon>Caldithrix</taxon>
    </lineage>
</organism>
<dbReference type="GO" id="GO:0000160">
    <property type="term" value="P:phosphorelay signal transduction system"/>
    <property type="evidence" value="ECO:0007669"/>
    <property type="project" value="InterPro"/>
</dbReference>
<dbReference type="InterPro" id="IPR011006">
    <property type="entry name" value="CheY-like_superfamily"/>
</dbReference>
<sequence length="268" mass="30539">MAKEYDILAIDDEQVILDSIVKICALEGWSVDTAPDAKIALKKMEQHRYKLFISDIMMPEMDGFEFLEYVNRRELQSPVIMTTGFSTVENAVKSLYNGAIDFLPKPFTMEELQSCISRAMRYREIKLKIREQNVPSENDTVLFVPCPAKYTRLGYHSWMVLEEAGTVKIGVTDLFLETIGFVQEIHLFEPDNETVQGNSCATILTKDGMEHTLLAPLSGSIVQNNESVLAHPEIIEKDPYFKGWLYTLIPSDLDYESKFLIPCTSEDM</sequence>
<evidence type="ECO:0000256" key="1">
    <source>
        <dbReference type="ARBA" id="ARBA00022553"/>
    </source>
</evidence>
<keyword evidence="1 2" id="KW-0597">Phosphoprotein</keyword>
<dbReference type="PANTHER" id="PTHR44591:SF3">
    <property type="entry name" value="RESPONSE REGULATORY DOMAIN-CONTAINING PROTEIN"/>
    <property type="match status" value="1"/>
</dbReference>
<dbReference type="AlphaFoldDB" id="A0A7V5UFP6"/>
<gene>
    <name evidence="4" type="ORF">ENJ89_09945</name>
</gene>
<dbReference type="InterPro" id="IPR033753">
    <property type="entry name" value="GCV_H/Fam206"/>
</dbReference>
<name>A0A7V5UFP6_CALAY</name>
<dbReference type="EMBL" id="DROD01000630">
    <property type="protein sequence ID" value="HHJ53504.1"/>
    <property type="molecule type" value="Genomic_DNA"/>
</dbReference>
<dbReference type="SUPFAM" id="SSF52172">
    <property type="entry name" value="CheY-like"/>
    <property type="match status" value="1"/>
</dbReference>
<dbReference type="InterPro" id="IPR001789">
    <property type="entry name" value="Sig_transdc_resp-reg_receiver"/>
</dbReference>
<dbReference type="Pfam" id="PF01597">
    <property type="entry name" value="GCV_H"/>
    <property type="match status" value="1"/>
</dbReference>
<accession>A0A7V5UFP6</accession>
<dbReference type="SMART" id="SM00448">
    <property type="entry name" value="REC"/>
    <property type="match status" value="1"/>
</dbReference>
<dbReference type="InterPro" id="IPR050595">
    <property type="entry name" value="Bact_response_regulator"/>
</dbReference>
<comment type="caution">
    <text evidence="4">The sequence shown here is derived from an EMBL/GenBank/DDBJ whole genome shotgun (WGS) entry which is preliminary data.</text>
</comment>